<reference evidence="4 5" key="2">
    <citation type="submission" date="2024-07" db="EMBL/GenBank/DDBJ databases">
        <authorList>
            <person name="Akdeniz Z."/>
        </authorList>
    </citation>
    <scope>NUCLEOTIDE SEQUENCE [LARGE SCALE GENOMIC DNA]</scope>
</reference>
<gene>
    <name evidence="3" type="ORF">HINF_LOCUS60439</name>
    <name evidence="4" type="ORF">HINF_LOCUS62612</name>
</gene>
<evidence type="ECO:0000256" key="2">
    <source>
        <dbReference type="SAM" id="MobiDB-lite"/>
    </source>
</evidence>
<evidence type="ECO:0000313" key="5">
    <source>
        <dbReference type="Proteomes" id="UP001642409"/>
    </source>
</evidence>
<protein>
    <submittedName>
        <fullName evidence="3">Uncharacterized protein</fullName>
    </submittedName>
</protein>
<keyword evidence="5" id="KW-1185">Reference proteome</keyword>
<keyword evidence="1" id="KW-0175">Coiled coil</keyword>
<proteinExistence type="predicted"/>
<organism evidence="3">
    <name type="scientific">Hexamita inflata</name>
    <dbReference type="NCBI Taxonomy" id="28002"/>
    <lineage>
        <taxon>Eukaryota</taxon>
        <taxon>Metamonada</taxon>
        <taxon>Diplomonadida</taxon>
        <taxon>Hexamitidae</taxon>
        <taxon>Hexamitinae</taxon>
        <taxon>Hexamita</taxon>
    </lineage>
</organism>
<dbReference type="EMBL" id="CATOUU010001115">
    <property type="protein sequence ID" value="CAI9972794.1"/>
    <property type="molecule type" value="Genomic_DNA"/>
</dbReference>
<feature type="compositionally biased region" description="Basic and acidic residues" evidence="2">
    <location>
        <begin position="278"/>
        <end position="291"/>
    </location>
</feature>
<feature type="compositionally biased region" description="Low complexity" evidence="2">
    <location>
        <begin position="416"/>
        <end position="442"/>
    </location>
</feature>
<dbReference type="AlphaFoldDB" id="A0AA86R6X6"/>
<feature type="compositionally biased region" description="Polar residues" evidence="2">
    <location>
        <begin position="443"/>
        <end position="454"/>
    </location>
</feature>
<sequence>MEPAAIMSSTNTQSMRLTKRLTTLQIDDDLYTKSRELGRRCRNQGVNSVINLVKPCERDLFDIAEAFKQILQIVEDNEPKLRQDLHIIKQKLEKSERQNEKLQKENQSLLFQLKESRNEIQQIKQQKQKQINDMSSSINQTLYKADVAHMHRRIAMEEVEKVRECFDHQVKHTYSPQYQGEFSVRSENVRNTPLTKMTKSVPKLISYDDEPVNIPVIPVSNIQTSLQQYDQMLLSQASVKNNHQNVHYLENSVQNAPQINAMPNINTIQMPPDFLCSYDERRPQNESRQRNGFEPQNEYIVNQNGPQSEYQNQYSNNQYSNNLQNNQMQNNQQQMINNNPMYNNNQHNVQQNNQVQQMQQNNSYQPQRQNIQQNSYQQPTLINQNSFQNSQQMPVQRQNSGSYQEQMQQAYQPALSNQNNSFQSNTQQIPNNNSFQASQAQQIPLSQNMSQKNESNGDDIYQKYNLLQEVLYSKKQYELDRDQNAYEVAKEYSRLTQERRLAAMEIAKLSEEREKIDRDKKNIDKIIGTLSQRGILLDEKKEEFLTE</sequence>
<accession>A0AA86R6X6</accession>
<name>A0AA86R6X6_9EUKA</name>
<evidence type="ECO:0000313" key="4">
    <source>
        <dbReference type="EMBL" id="CAL6085293.1"/>
    </source>
</evidence>
<feature type="coiled-coil region" evidence="1">
    <location>
        <begin position="492"/>
        <end position="526"/>
    </location>
</feature>
<reference evidence="3" key="1">
    <citation type="submission" date="2023-06" db="EMBL/GenBank/DDBJ databases">
        <authorList>
            <person name="Kurt Z."/>
        </authorList>
    </citation>
    <scope>NUCLEOTIDE SEQUENCE</scope>
</reference>
<evidence type="ECO:0000256" key="1">
    <source>
        <dbReference type="SAM" id="Coils"/>
    </source>
</evidence>
<feature type="region of interest" description="Disordered" evidence="2">
    <location>
        <begin position="388"/>
        <end position="457"/>
    </location>
</feature>
<dbReference type="EMBL" id="CAXDID020000385">
    <property type="protein sequence ID" value="CAL6085293.1"/>
    <property type="molecule type" value="Genomic_DNA"/>
</dbReference>
<dbReference type="Proteomes" id="UP001642409">
    <property type="component" value="Unassembled WGS sequence"/>
</dbReference>
<comment type="caution">
    <text evidence="3">The sequence shown here is derived from an EMBL/GenBank/DDBJ whole genome shotgun (WGS) entry which is preliminary data.</text>
</comment>
<feature type="coiled-coil region" evidence="1">
    <location>
        <begin position="85"/>
        <end position="133"/>
    </location>
</feature>
<evidence type="ECO:0000313" key="3">
    <source>
        <dbReference type="EMBL" id="CAI9972794.1"/>
    </source>
</evidence>
<feature type="compositionally biased region" description="Polar residues" evidence="2">
    <location>
        <begin position="388"/>
        <end position="415"/>
    </location>
</feature>
<feature type="region of interest" description="Disordered" evidence="2">
    <location>
        <begin position="272"/>
        <end position="300"/>
    </location>
</feature>